<accession>A0A1G7HLV4</accession>
<reference evidence="1 2" key="1">
    <citation type="submission" date="2016-10" db="EMBL/GenBank/DDBJ databases">
        <authorList>
            <person name="de Groot N.N."/>
        </authorList>
    </citation>
    <scope>NUCLEOTIDE SEQUENCE [LARGE SCALE GENOMIC DNA]</scope>
    <source>
        <strain evidence="1 2">DSM 22220</strain>
    </source>
</reference>
<evidence type="ECO:0000313" key="1">
    <source>
        <dbReference type="EMBL" id="SDF01450.1"/>
    </source>
</evidence>
<dbReference type="AlphaFoldDB" id="A0A1G7HLV4"/>
<dbReference type="Proteomes" id="UP000199344">
    <property type="component" value="Unassembled WGS sequence"/>
</dbReference>
<organism evidence="1 2">
    <name type="scientific">Paracoccus isoporae</name>
    <dbReference type="NCBI Taxonomy" id="591205"/>
    <lineage>
        <taxon>Bacteria</taxon>
        <taxon>Pseudomonadati</taxon>
        <taxon>Pseudomonadota</taxon>
        <taxon>Alphaproteobacteria</taxon>
        <taxon>Rhodobacterales</taxon>
        <taxon>Paracoccaceae</taxon>
        <taxon>Paracoccus</taxon>
    </lineage>
</organism>
<keyword evidence="2" id="KW-1185">Reference proteome</keyword>
<sequence length="267" mass="28767">MTSDRSVEQDTPDNFQGLVSAGSDIAGAAVGSALGFFAAGPAGAAAGGAGGAAAAHTLRKIGQEASNRLLGPREKVRVGAAVAIAAEHIRGRTERGETPRQDDFFEEKRNHRSDAEEVAESVLLRCQREAEERKVRLMAFLIGNIAFNADINVGLAHQLVRTAEELTYRQLCILKIAAMMEDRRALHQGSYREQQSFDKPLYGVLYECYDLHVRGIINFGGAAVLGLTDVDPTSMRVQGMGADLFNEMGLSTIPQADLDPIIAQLSR</sequence>
<gene>
    <name evidence="1" type="ORF">SAMN05421538_1256</name>
</gene>
<protein>
    <submittedName>
        <fullName evidence="1">Uncharacterized protein</fullName>
    </submittedName>
</protein>
<evidence type="ECO:0000313" key="2">
    <source>
        <dbReference type="Proteomes" id="UP000199344"/>
    </source>
</evidence>
<dbReference type="EMBL" id="FNAH01000025">
    <property type="protein sequence ID" value="SDF01450.1"/>
    <property type="molecule type" value="Genomic_DNA"/>
</dbReference>
<proteinExistence type="predicted"/>
<name>A0A1G7HLV4_9RHOB</name>